<dbReference type="Gene3D" id="1.20.1720.10">
    <property type="entry name" value="Multidrug resistance protein D"/>
    <property type="match status" value="1"/>
</dbReference>
<feature type="transmembrane region" description="Helical" evidence="1">
    <location>
        <begin position="45"/>
        <end position="68"/>
    </location>
</feature>
<dbReference type="InterPro" id="IPR036259">
    <property type="entry name" value="MFS_trans_sf"/>
</dbReference>
<organism evidence="2 3">
    <name type="scientific">Colletotrichum shisoi</name>
    <dbReference type="NCBI Taxonomy" id="2078593"/>
    <lineage>
        <taxon>Eukaryota</taxon>
        <taxon>Fungi</taxon>
        <taxon>Dikarya</taxon>
        <taxon>Ascomycota</taxon>
        <taxon>Pezizomycotina</taxon>
        <taxon>Sordariomycetes</taxon>
        <taxon>Hypocreomycetidae</taxon>
        <taxon>Glomerellales</taxon>
        <taxon>Glomerellaceae</taxon>
        <taxon>Colletotrichum</taxon>
        <taxon>Colletotrichum destructivum species complex</taxon>
    </lineage>
</organism>
<proteinExistence type="predicted"/>
<comment type="caution">
    <text evidence="2">The sequence shown here is derived from an EMBL/GenBank/DDBJ whole genome shotgun (WGS) entry which is preliminary data.</text>
</comment>
<dbReference type="OrthoDB" id="440553at2759"/>
<keyword evidence="1" id="KW-0472">Membrane</keyword>
<dbReference type="AlphaFoldDB" id="A0A5Q4BHF2"/>
<sequence>MSLVSIRDAFHDFELRHWVVTSYLLTYAGVPAIFAQLSDTLGRKFFILSILAVVAMLSILCGVVLSTVQQQLQAGSSRRDLCSRAVTLANVADMSSN</sequence>
<name>A0A5Q4BHF2_9PEZI</name>
<evidence type="ECO:0000313" key="2">
    <source>
        <dbReference type="EMBL" id="TQN65989.1"/>
    </source>
</evidence>
<evidence type="ECO:0008006" key="4">
    <source>
        <dbReference type="Google" id="ProtNLM"/>
    </source>
</evidence>
<feature type="transmembrane region" description="Helical" evidence="1">
    <location>
        <begin position="20"/>
        <end position="38"/>
    </location>
</feature>
<evidence type="ECO:0000256" key="1">
    <source>
        <dbReference type="SAM" id="Phobius"/>
    </source>
</evidence>
<protein>
    <recommendedName>
        <fullName evidence="4">Major facilitator superfamily (MFS) profile domain-containing protein</fullName>
    </recommendedName>
</protein>
<keyword evidence="1" id="KW-1133">Transmembrane helix</keyword>
<accession>A0A5Q4BHF2</accession>
<keyword evidence="1" id="KW-0812">Transmembrane</keyword>
<dbReference type="Proteomes" id="UP000326340">
    <property type="component" value="Unassembled WGS sequence"/>
</dbReference>
<evidence type="ECO:0000313" key="3">
    <source>
        <dbReference type="Proteomes" id="UP000326340"/>
    </source>
</evidence>
<keyword evidence="3" id="KW-1185">Reference proteome</keyword>
<dbReference type="SUPFAM" id="SSF103473">
    <property type="entry name" value="MFS general substrate transporter"/>
    <property type="match status" value="1"/>
</dbReference>
<reference evidence="2 3" key="1">
    <citation type="journal article" date="2019" name="Sci. Rep.">
        <title>Colletotrichum shisoi sp. nov., an anthracnose pathogen of Perilla frutescens in Japan: molecular phylogenetic, morphological and genomic evidence.</title>
        <authorList>
            <person name="Gan P."/>
            <person name="Tsushima A."/>
            <person name="Hiroyama R."/>
            <person name="Narusaka M."/>
            <person name="Takano Y."/>
            <person name="Narusaka Y."/>
            <person name="Kawaradani M."/>
            <person name="Damm U."/>
            <person name="Shirasu K."/>
        </authorList>
    </citation>
    <scope>NUCLEOTIDE SEQUENCE [LARGE SCALE GENOMIC DNA]</scope>
    <source>
        <strain evidence="2 3">PG-2018a</strain>
    </source>
</reference>
<gene>
    <name evidence="2" type="ORF">CSHISOI_09471</name>
</gene>
<dbReference type="EMBL" id="PUHP01001371">
    <property type="protein sequence ID" value="TQN65989.1"/>
    <property type="molecule type" value="Genomic_DNA"/>
</dbReference>